<dbReference type="EMBL" id="CP059488">
    <property type="protein sequence ID" value="QQD73444.1"/>
    <property type="molecule type" value="Genomic_DNA"/>
</dbReference>
<evidence type="ECO:0000313" key="9">
    <source>
        <dbReference type="EMBL" id="CDQ10015.1"/>
    </source>
</evidence>
<evidence type="ECO:0000256" key="3">
    <source>
        <dbReference type="ARBA" id="ARBA00022475"/>
    </source>
</evidence>
<comment type="similarity">
    <text evidence="2">Belongs to the MreD family.</text>
</comment>
<reference evidence="12 14" key="4">
    <citation type="submission" date="2017-03" db="EMBL/GenBank/DDBJ databases">
        <authorList>
            <person name="Regsiter A."/>
            <person name="William W."/>
        </authorList>
    </citation>
    <scope>NUCLEOTIDE SEQUENCE [LARGE SCALE GENOMIC DNA]</scope>
    <source>
        <strain evidence="12">PRJEB5721</strain>
    </source>
</reference>
<evidence type="ECO:0000256" key="7">
    <source>
        <dbReference type="ARBA" id="ARBA00023136"/>
    </source>
</evidence>
<dbReference type="NCBIfam" id="TIGR03426">
    <property type="entry name" value="shape_MreD"/>
    <property type="match status" value="1"/>
</dbReference>
<reference evidence="9" key="2">
    <citation type="submission" date="2014-07" db="EMBL/GenBank/DDBJ databases">
        <title>Initial genome analysis of the psychrotolerant acidophile Acidithiobacillus ferrivorans CF27: insights into iron and sulfur oxidation pathways and into biofilm formation.</title>
        <authorList>
            <person name="Talla E."/>
            <person name="Hedrich S."/>
            <person name="Mangenot S."/>
            <person name="Ji B."/>
            <person name="Johnson D.B."/>
            <person name="Barbe V."/>
            <person name="Bonnefoy V."/>
        </authorList>
    </citation>
    <scope>NUCLEOTIDE SEQUENCE [LARGE SCALE GENOMIC DNA]</scope>
    <source>
        <strain evidence="9">CF27</strain>
    </source>
</reference>
<dbReference type="EMBL" id="MASQ01000080">
    <property type="protein sequence ID" value="OCB03055.1"/>
    <property type="molecule type" value="Genomic_DNA"/>
</dbReference>
<evidence type="ECO:0000256" key="8">
    <source>
        <dbReference type="SAM" id="Phobius"/>
    </source>
</evidence>
<sequence length="158" mass="18064">MIAIALILGFFFALTAETIPCGPFYALLHPDFVALLLLYWAISSSSELSFTIVWLIGLFQDMVLGDVLGAQAIAGVIMIYLLYTSLGRVRRLSSWEQLFFIFLLLLMHRLLVWLWQAWAGVITWHFSLLLGPLIGALLWPLFTLALDYLRHTLRPRRP</sequence>
<evidence type="ECO:0000313" key="10">
    <source>
        <dbReference type="EMBL" id="OCB03055.1"/>
    </source>
</evidence>
<dbReference type="EMBL" id="CCCS020000032">
    <property type="protein sequence ID" value="CDQ10015.1"/>
    <property type="molecule type" value="Genomic_DNA"/>
</dbReference>
<name>A0A060UNM6_9PROT</name>
<organism evidence="9">
    <name type="scientific">Acidithiobacillus ferrivorans</name>
    <dbReference type="NCBI Taxonomy" id="160808"/>
    <lineage>
        <taxon>Bacteria</taxon>
        <taxon>Pseudomonadati</taxon>
        <taxon>Pseudomonadota</taxon>
        <taxon>Acidithiobacillia</taxon>
        <taxon>Acidithiobacillales</taxon>
        <taxon>Acidithiobacillaceae</taxon>
        <taxon>Acidithiobacillus</taxon>
    </lineage>
</organism>
<dbReference type="GO" id="GO:0008360">
    <property type="term" value="P:regulation of cell shape"/>
    <property type="evidence" value="ECO:0007669"/>
    <property type="project" value="UniProtKB-KW"/>
</dbReference>
<dbReference type="EMBL" id="LT841305">
    <property type="protein sequence ID" value="SMH65593.1"/>
    <property type="molecule type" value="Genomic_DNA"/>
</dbReference>
<keyword evidence="6 8" id="KW-1133">Transmembrane helix</keyword>
<proteinExistence type="inferred from homology"/>
<comment type="subcellular location">
    <subcellularLocation>
        <location evidence="1">Cell membrane</location>
        <topology evidence="1">Multi-pass membrane protein</topology>
    </subcellularLocation>
</comment>
<evidence type="ECO:0000313" key="14">
    <source>
        <dbReference type="Proteomes" id="UP000193925"/>
    </source>
</evidence>
<dbReference type="InterPro" id="IPR007227">
    <property type="entry name" value="Cell_shape_determining_MreD"/>
</dbReference>
<keyword evidence="3" id="KW-1003">Cell membrane</keyword>
<keyword evidence="14" id="KW-1185">Reference proteome</keyword>
<evidence type="ECO:0000256" key="4">
    <source>
        <dbReference type="ARBA" id="ARBA00022692"/>
    </source>
</evidence>
<dbReference type="Proteomes" id="UP000193925">
    <property type="component" value="Chromosome AFERRI"/>
</dbReference>
<dbReference type="PANTHER" id="PTHR37484:SF1">
    <property type="entry name" value="ROD SHAPE-DETERMINING PROTEIN MRED"/>
    <property type="match status" value="1"/>
</dbReference>
<dbReference type="Proteomes" id="UP000595420">
    <property type="component" value="Chromosome"/>
</dbReference>
<feature type="transmembrane region" description="Helical" evidence="8">
    <location>
        <begin position="98"/>
        <end position="118"/>
    </location>
</feature>
<keyword evidence="7 8" id="KW-0472">Membrane</keyword>
<evidence type="ECO:0000256" key="6">
    <source>
        <dbReference type="ARBA" id="ARBA00022989"/>
    </source>
</evidence>
<reference evidence="9" key="1">
    <citation type="submission" date="2014-03" db="EMBL/GenBank/DDBJ databases">
        <authorList>
            <person name="Genoscope - CEA"/>
        </authorList>
    </citation>
    <scope>NUCLEOTIDE SEQUENCE [LARGE SCALE GENOMIC DNA]</scope>
    <source>
        <strain evidence="9">CF27</strain>
    </source>
</reference>
<evidence type="ECO:0000313" key="11">
    <source>
        <dbReference type="EMBL" id="QQD73444.1"/>
    </source>
</evidence>
<reference evidence="10 13" key="3">
    <citation type="submission" date="2016-07" db="EMBL/GenBank/DDBJ databases">
        <title>Draft genome of a psychrotolerant acidophile Acidithiobacillus ferrivorans strain YL15.</title>
        <authorList>
            <person name="Peng T."/>
            <person name="Ma L."/>
            <person name="Nan M."/>
            <person name="An N."/>
            <person name="Wang M."/>
            <person name="Qiu G."/>
            <person name="Zeng W."/>
        </authorList>
    </citation>
    <scope>NUCLEOTIDE SEQUENCE [LARGE SCALE GENOMIC DNA]</scope>
    <source>
        <strain evidence="10 13">YL15</strain>
    </source>
</reference>
<dbReference type="PANTHER" id="PTHR37484">
    <property type="entry name" value="ROD SHAPE-DETERMINING PROTEIN MRED"/>
    <property type="match status" value="1"/>
</dbReference>
<gene>
    <name evidence="11" type="primary">mreD</name>
    <name evidence="12" type="ORF">AFERRI_20376</name>
    <name evidence="9" type="ORF">AFERRI_380022</name>
    <name evidence="10" type="ORF">BBC27_09835</name>
    <name evidence="11" type="ORF">H2515_03935</name>
</gene>
<evidence type="ECO:0000256" key="2">
    <source>
        <dbReference type="ARBA" id="ARBA00007776"/>
    </source>
</evidence>
<evidence type="ECO:0000256" key="1">
    <source>
        <dbReference type="ARBA" id="ARBA00004651"/>
    </source>
</evidence>
<reference evidence="11 15" key="5">
    <citation type="submission" date="2020-07" db="EMBL/GenBank/DDBJ databases">
        <title>Complete genome sequence analysis of Acidithiobacillus ferrivorans XJFY6S-08 reveals extreme environmental adaptation to alpine acid mine drainage.</title>
        <authorList>
            <person name="Yan L."/>
            <person name="Ni Y."/>
        </authorList>
    </citation>
    <scope>NUCLEOTIDE SEQUENCE [LARGE SCALE GENOMIC DNA]</scope>
    <source>
        <strain evidence="11 15">XJFY6S-08</strain>
    </source>
</reference>
<dbReference type="InterPro" id="IPR026034">
    <property type="entry name" value="MreD_proteobac"/>
</dbReference>
<dbReference type="AlphaFoldDB" id="A0A060UNM6"/>
<dbReference type="Pfam" id="PF04093">
    <property type="entry name" value="MreD"/>
    <property type="match status" value="1"/>
</dbReference>
<keyword evidence="4 8" id="KW-0812">Transmembrane</keyword>
<evidence type="ECO:0000256" key="5">
    <source>
        <dbReference type="ARBA" id="ARBA00022960"/>
    </source>
</evidence>
<feature type="transmembrane region" description="Helical" evidence="8">
    <location>
        <begin position="68"/>
        <end position="86"/>
    </location>
</feature>
<dbReference type="Proteomes" id="UP000093129">
    <property type="component" value="Unassembled WGS sequence"/>
</dbReference>
<evidence type="ECO:0000313" key="13">
    <source>
        <dbReference type="Proteomes" id="UP000093129"/>
    </source>
</evidence>
<protein>
    <submittedName>
        <fullName evidence="9">Rod shape-determining protein MreD</fullName>
    </submittedName>
</protein>
<evidence type="ECO:0000313" key="12">
    <source>
        <dbReference type="EMBL" id="SMH65593.1"/>
    </source>
</evidence>
<keyword evidence="5" id="KW-0133">Cell shape</keyword>
<dbReference type="GO" id="GO:0005886">
    <property type="term" value="C:plasma membrane"/>
    <property type="evidence" value="ECO:0007669"/>
    <property type="project" value="UniProtKB-SubCell"/>
</dbReference>
<accession>A0A060UNM6</accession>
<feature type="transmembrane region" description="Helical" evidence="8">
    <location>
        <begin position="124"/>
        <end position="149"/>
    </location>
</feature>
<evidence type="ECO:0000313" key="15">
    <source>
        <dbReference type="Proteomes" id="UP000595420"/>
    </source>
</evidence>
<dbReference type="RefSeq" id="WP_035192273.1">
    <property type="nucleotide sequence ID" value="NZ_CCCS020000032.1"/>
</dbReference>